<gene>
    <name evidence="4" type="ORF">TWF696_004247</name>
</gene>
<proteinExistence type="predicted"/>
<evidence type="ECO:0000313" key="5">
    <source>
        <dbReference type="Proteomes" id="UP001375240"/>
    </source>
</evidence>
<keyword evidence="2" id="KW-0812">Transmembrane</keyword>
<evidence type="ECO:0000256" key="3">
    <source>
        <dbReference type="SAM" id="SignalP"/>
    </source>
</evidence>
<dbReference type="EMBL" id="JAVHNQ010000002">
    <property type="protein sequence ID" value="KAK6355124.1"/>
    <property type="molecule type" value="Genomic_DNA"/>
</dbReference>
<dbReference type="Proteomes" id="UP001375240">
    <property type="component" value="Unassembled WGS sequence"/>
</dbReference>
<keyword evidence="2" id="KW-1133">Transmembrane helix</keyword>
<keyword evidence="5" id="KW-1185">Reference proteome</keyword>
<accession>A0AAV9V693</accession>
<keyword evidence="3" id="KW-0732">Signal</keyword>
<name>A0AAV9V693_9PEZI</name>
<feature type="region of interest" description="Disordered" evidence="1">
    <location>
        <begin position="496"/>
        <end position="518"/>
    </location>
</feature>
<reference evidence="4 5" key="1">
    <citation type="submission" date="2019-10" db="EMBL/GenBank/DDBJ databases">
        <authorList>
            <person name="Palmer J.M."/>
        </authorList>
    </citation>
    <scope>NUCLEOTIDE SEQUENCE [LARGE SCALE GENOMIC DNA]</scope>
    <source>
        <strain evidence="4 5">TWF696</strain>
    </source>
</reference>
<feature type="compositionally biased region" description="Basic and acidic residues" evidence="1">
    <location>
        <begin position="496"/>
        <end position="508"/>
    </location>
</feature>
<feature type="signal peptide" evidence="3">
    <location>
        <begin position="1"/>
        <end position="31"/>
    </location>
</feature>
<comment type="caution">
    <text evidence="4">The sequence shown here is derived from an EMBL/GenBank/DDBJ whole genome shotgun (WGS) entry which is preliminary data.</text>
</comment>
<keyword evidence="2" id="KW-0472">Membrane</keyword>
<feature type="chain" id="PRO_5043866527" evidence="3">
    <location>
        <begin position="32"/>
        <end position="635"/>
    </location>
</feature>
<evidence type="ECO:0000313" key="4">
    <source>
        <dbReference type="EMBL" id="KAK6355124.1"/>
    </source>
</evidence>
<dbReference type="AlphaFoldDB" id="A0AAV9V693"/>
<evidence type="ECO:0000256" key="1">
    <source>
        <dbReference type="SAM" id="MobiDB-lite"/>
    </source>
</evidence>
<protein>
    <submittedName>
        <fullName evidence="4">Uncharacterized protein</fullName>
    </submittedName>
</protein>
<feature type="transmembrane region" description="Helical" evidence="2">
    <location>
        <begin position="534"/>
        <end position="553"/>
    </location>
</feature>
<sequence>MAGRSPSLTARLLAVLVWLLVSLEYCAVVDAQSETDGYRSEVFDPKYIPYQELLVTPKTHGGLFSFTGRWRRRRETFTASRWPGTYVTVLIYGDTCILKLRPKPQGQIEDYSFYVSVDGSEDLLYTLPPFDSFAKDREIIFVPITIPSEKPKDEQQKKDKMLEPHTVRIISISDYPFSFEGFLVANTLIRQGHAWTAGQDNRLNVEFIGEGIDAETYGGLLGYDHDNSAGGVGDDGGARAVRQLVRHGVSVINSTQFKAAEALRIRHSHADCGTCFLSDCDRRDPLPGLSVQYFNENPLPMLLRSEALHKESKQVQDLLQKQLLFFREDQWLKQSMPTAVVVDVGVRDFLRIDEPVDPERFRRQLLVFLGRVRESARPESTIVVIGRDWENAQSGAFKTTVRSVVPQSKDMMALRKKLYQVTQNATAMVQEEDKNVVFATIKPSNSPKRDLIDVLCTYVVPVFRPRPKSNDPDAKPAQPNTQQSICLSLGNARHKSPEKVAHDDHDSAPHPTGVDAKADDHGVAHETIHGARFMLLYGVVLVCFALGLMYLLARPFLMVLTNLGILQGNRRVYGVRDMETGGFGFGRVNRRRFPKEKNSMSVPMSGSGSEEEGFVVLAGGGSQALGGRRSGKGKP</sequence>
<evidence type="ECO:0000256" key="2">
    <source>
        <dbReference type="SAM" id="Phobius"/>
    </source>
</evidence>
<organism evidence="4 5">
    <name type="scientific">Orbilia brochopaga</name>
    <dbReference type="NCBI Taxonomy" id="3140254"/>
    <lineage>
        <taxon>Eukaryota</taxon>
        <taxon>Fungi</taxon>
        <taxon>Dikarya</taxon>
        <taxon>Ascomycota</taxon>
        <taxon>Pezizomycotina</taxon>
        <taxon>Orbiliomycetes</taxon>
        <taxon>Orbiliales</taxon>
        <taxon>Orbiliaceae</taxon>
        <taxon>Orbilia</taxon>
    </lineage>
</organism>